<dbReference type="Proteomes" id="UP000663832">
    <property type="component" value="Unassembled WGS sequence"/>
</dbReference>
<feature type="domain" description="Nudix hydrolase" evidence="7">
    <location>
        <begin position="1"/>
        <end position="133"/>
    </location>
</feature>
<dbReference type="InterPro" id="IPR000086">
    <property type="entry name" value="NUDIX_hydrolase_dom"/>
</dbReference>
<reference evidence="9" key="1">
    <citation type="submission" date="2021-02" db="EMBL/GenBank/DDBJ databases">
        <authorList>
            <person name="Nowell W R."/>
        </authorList>
    </citation>
    <scope>NUCLEOTIDE SEQUENCE</scope>
</reference>
<keyword evidence="4" id="KW-0378">Hydrolase</keyword>
<dbReference type="EMBL" id="CAJNOM010000178">
    <property type="protein sequence ID" value="CAF1186353.1"/>
    <property type="molecule type" value="Genomic_DNA"/>
</dbReference>
<dbReference type="AlphaFoldDB" id="A0A814VA96"/>
<feature type="compositionally biased region" description="Basic and acidic residues" evidence="6">
    <location>
        <begin position="49"/>
        <end position="58"/>
    </location>
</feature>
<dbReference type="Proteomes" id="UP000663877">
    <property type="component" value="Unassembled WGS sequence"/>
</dbReference>
<evidence type="ECO:0000256" key="3">
    <source>
        <dbReference type="ARBA" id="ARBA00022741"/>
    </source>
</evidence>
<dbReference type="Gene3D" id="3.90.79.10">
    <property type="entry name" value="Nucleoside Triphosphate Pyrophosphohydrolase"/>
    <property type="match status" value="1"/>
</dbReference>
<dbReference type="SUPFAM" id="SSF55811">
    <property type="entry name" value="Nudix"/>
    <property type="match status" value="1"/>
</dbReference>
<comment type="similarity">
    <text evidence="1">Belongs to the Nudix hydrolase family.</text>
</comment>
<dbReference type="PANTHER" id="PTHR21340">
    <property type="entry name" value="DIADENOSINE 5,5-P1,P4-TETRAPHOSPHATE PYROPHOSPHOHYDROLASE MUTT"/>
    <property type="match status" value="1"/>
</dbReference>
<evidence type="ECO:0000256" key="5">
    <source>
        <dbReference type="ARBA" id="ARBA00032644"/>
    </source>
</evidence>
<proteinExistence type="inferred from homology"/>
<dbReference type="GO" id="GO:0000166">
    <property type="term" value="F:nucleotide binding"/>
    <property type="evidence" value="ECO:0007669"/>
    <property type="project" value="UniProtKB-KW"/>
</dbReference>
<evidence type="ECO:0000313" key="9">
    <source>
        <dbReference type="EMBL" id="CAF1186353.1"/>
    </source>
</evidence>
<dbReference type="InterPro" id="IPR051325">
    <property type="entry name" value="Nudix_hydrolase_domain"/>
</dbReference>
<evidence type="ECO:0000256" key="4">
    <source>
        <dbReference type="ARBA" id="ARBA00022801"/>
    </source>
</evidence>
<dbReference type="Pfam" id="PF00293">
    <property type="entry name" value="NUDIX"/>
    <property type="match status" value="1"/>
</dbReference>
<dbReference type="EMBL" id="CAJNOI010000107">
    <property type="protein sequence ID" value="CAF1071131.1"/>
    <property type="molecule type" value="Genomic_DNA"/>
</dbReference>
<name>A0A814VA96_9BILA</name>
<dbReference type="PANTHER" id="PTHR21340:SF0">
    <property type="entry name" value="BIS(5'-NUCLEOSYL)-TETRAPHOSPHATASE [ASYMMETRICAL]"/>
    <property type="match status" value="1"/>
</dbReference>
<dbReference type="InterPro" id="IPR020084">
    <property type="entry name" value="NUDIX_hydrolase_CS"/>
</dbReference>
<accession>A0A814VA96</accession>
<sequence length="142" mass="16304">MSAAAGFIIFRQTKDSAIEYLLLQTSYGQHHWTPPKGHLDGDESPLQAAERETKEEAGLDKNDLEYYDKFEEKITYEVNGKPKDVYYFLARVHNAEQKINLSDEHQNLSWSNLQGACDLVKHENTQSVLKKADDFINTNLKN</sequence>
<keyword evidence="3" id="KW-0547">Nucleotide-binding</keyword>
<dbReference type="GO" id="GO:0006754">
    <property type="term" value="P:ATP biosynthetic process"/>
    <property type="evidence" value="ECO:0007669"/>
    <property type="project" value="TreeGrafter"/>
</dbReference>
<dbReference type="GO" id="GO:0006167">
    <property type="term" value="P:AMP biosynthetic process"/>
    <property type="evidence" value="ECO:0007669"/>
    <property type="project" value="TreeGrafter"/>
</dbReference>
<protein>
    <recommendedName>
        <fullName evidence="2">Bis(5'-nucleosyl)-tetraphosphatase [asymmetrical]</fullName>
    </recommendedName>
    <alternativeName>
        <fullName evidence="5">Diadenosine 5',5'''-P1,P4-tetraphosphate asymmetrical hydrolase</fullName>
    </alternativeName>
</protein>
<feature type="region of interest" description="Disordered" evidence="6">
    <location>
        <begin position="33"/>
        <end position="58"/>
    </location>
</feature>
<evidence type="ECO:0000313" key="10">
    <source>
        <dbReference type="Proteomes" id="UP000663832"/>
    </source>
</evidence>
<evidence type="ECO:0000256" key="6">
    <source>
        <dbReference type="SAM" id="MobiDB-lite"/>
    </source>
</evidence>
<dbReference type="OrthoDB" id="276276at2759"/>
<dbReference type="GO" id="GO:0004081">
    <property type="term" value="F:bis(5'-nucleosyl)-tetraphosphatase (asymmetrical) activity"/>
    <property type="evidence" value="ECO:0007669"/>
    <property type="project" value="TreeGrafter"/>
</dbReference>
<organism evidence="9 10">
    <name type="scientific">Adineta steineri</name>
    <dbReference type="NCBI Taxonomy" id="433720"/>
    <lineage>
        <taxon>Eukaryota</taxon>
        <taxon>Metazoa</taxon>
        <taxon>Spiralia</taxon>
        <taxon>Gnathifera</taxon>
        <taxon>Rotifera</taxon>
        <taxon>Eurotatoria</taxon>
        <taxon>Bdelloidea</taxon>
        <taxon>Adinetida</taxon>
        <taxon>Adinetidae</taxon>
        <taxon>Adineta</taxon>
    </lineage>
</organism>
<evidence type="ECO:0000256" key="2">
    <source>
        <dbReference type="ARBA" id="ARBA00018911"/>
    </source>
</evidence>
<keyword evidence="10" id="KW-1185">Reference proteome</keyword>
<dbReference type="PROSITE" id="PS51462">
    <property type="entry name" value="NUDIX"/>
    <property type="match status" value="1"/>
</dbReference>
<dbReference type="PROSITE" id="PS00893">
    <property type="entry name" value="NUDIX_BOX"/>
    <property type="match status" value="1"/>
</dbReference>
<dbReference type="InterPro" id="IPR003565">
    <property type="entry name" value="Tetra_PHTase"/>
</dbReference>
<dbReference type="InterPro" id="IPR015797">
    <property type="entry name" value="NUDIX_hydrolase-like_dom_sf"/>
</dbReference>
<evidence type="ECO:0000313" key="8">
    <source>
        <dbReference type="EMBL" id="CAF1071131.1"/>
    </source>
</evidence>
<gene>
    <name evidence="8" type="ORF">BJG266_LOCUS19716</name>
    <name evidence="9" type="ORF">QVE165_LOCUS24985</name>
</gene>
<evidence type="ECO:0000259" key="7">
    <source>
        <dbReference type="PROSITE" id="PS51462"/>
    </source>
</evidence>
<dbReference type="PRINTS" id="PR01405">
    <property type="entry name" value="TETRPHPHTASE"/>
</dbReference>
<dbReference type="CDD" id="cd03428">
    <property type="entry name" value="NUDIX_Ap4A_Nudt2"/>
    <property type="match status" value="1"/>
</dbReference>
<evidence type="ECO:0000256" key="1">
    <source>
        <dbReference type="ARBA" id="ARBA00005582"/>
    </source>
</evidence>
<comment type="caution">
    <text evidence="9">The sequence shown here is derived from an EMBL/GenBank/DDBJ whole genome shotgun (WGS) entry which is preliminary data.</text>
</comment>